<proteinExistence type="predicted"/>
<protein>
    <recommendedName>
        <fullName evidence="3">HEAT repeat domain-containing protein</fullName>
    </recommendedName>
</protein>
<dbReference type="Proteomes" id="UP000711178">
    <property type="component" value="Unassembled WGS sequence"/>
</dbReference>
<name>A0ABS7FC92_9NEIS</name>
<comment type="caution">
    <text evidence="1">The sequence shown here is derived from an EMBL/GenBank/DDBJ whole genome shotgun (WGS) entry which is preliminary data.</text>
</comment>
<reference evidence="1 2" key="1">
    <citation type="submission" date="2021-05" db="EMBL/GenBank/DDBJ databases">
        <title>Draft Whole Genome Sequencing Of Biosensor Chromobacterium violaceum Strain CV026 Reveals A Regulatory RNA In Chromobacterium violaceum Phenotype Regulatory Network.</title>
        <authorList>
            <person name="Hong K.W."/>
            <person name="Chan K.G."/>
            <person name="Chang C.-Y."/>
        </authorList>
    </citation>
    <scope>NUCLEOTIDE SEQUENCE [LARGE SCALE GENOMIC DNA]</scope>
    <source>
        <strain evidence="1 2">ATCC 31532</strain>
    </source>
</reference>
<sequence>MFYNDDIKIMPLKNHEKELLSIIRQPPQSTSLDGTSQIDISILITATSKLSLTNLERLERTIRWGYSEIIETPTTPHSSAVKPISCPLSWLDLCHGSGFQREKALRAPLGPAPNAFLFAIATRRLNDWAPKVREAARERLPAIAENTNPEFVADVLCATLPNWVSWGRIEEGDRQVLLEIASINQVSESLKEKIISATSGPMASVLTQLGRRSAFDSHLNDIAKKALQPSVRAKAYRCLLEGKITWCTGKEWQWIDQRYGKRRLNPILCHRTLTIVTPFLETLQSASVDRSPIVRRVAGEILIFNLDRLGDAALPLAEQLASDSSPSLAERGRFILQELAK</sequence>
<dbReference type="RefSeq" id="WP_146008448.1">
    <property type="nucleotide sequence ID" value="NZ_CP142381.1"/>
</dbReference>
<gene>
    <name evidence="1" type="ORF">KIF53_08580</name>
</gene>
<dbReference type="GeneID" id="89687343"/>
<organism evidence="1 2">
    <name type="scientific">Chromobacterium subtsugae</name>
    <dbReference type="NCBI Taxonomy" id="251747"/>
    <lineage>
        <taxon>Bacteria</taxon>
        <taxon>Pseudomonadati</taxon>
        <taxon>Pseudomonadota</taxon>
        <taxon>Betaproteobacteria</taxon>
        <taxon>Neisseriales</taxon>
        <taxon>Chromobacteriaceae</taxon>
        <taxon>Chromobacterium</taxon>
    </lineage>
</organism>
<keyword evidence="2" id="KW-1185">Reference proteome</keyword>
<evidence type="ECO:0000313" key="2">
    <source>
        <dbReference type="Proteomes" id="UP000711178"/>
    </source>
</evidence>
<dbReference type="EMBL" id="JAHDTB010000006">
    <property type="protein sequence ID" value="MBW8287684.1"/>
    <property type="molecule type" value="Genomic_DNA"/>
</dbReference>
<evidence type="ECO:0008006" key="3">
    <source>
        <dbReference type="Google" id="ProtNLM"/>
    </source>
</evidence>
<accession>A0ABS7FC92</accession>
<evidence type="ECO:0000313" key="1">
    <source>
        <dbReference type="EMBL" id="MBW8287684.1"/>
    </source>
</evidence>